<feature type="transmembrane region" description="Helical" evidence="7">
    <location>
        <begin position="327"/>
        <end position="350"/>
    </location>
</feature>
<feature type="domain" description="Guanylate cyclase" evidence="8">
    <location>
        <begin position="417"/>
        <end position="549"/>
    </location>
</feature>
<dbReference type="FunFam" id="3.30.70.1230:FF:000016">
    <property type="entry name" value="Adenylate/guanylate cyclase domain-containing protein"/>
    <property type="match status" value="1"/>
</dbReference>
<proteinExistence type="inferred from homology"/>
<dbReference type="SMART" id="SM01080">
    <property type="entry name" value="CHASE2"/>
    <property type="match status" value="1"/>
</dbReference>
<dbReference type="EMBL" id="DSXI01000224">
    <property type="protein sequence ID" value="HGS04867.1"/>
    <property type="molecule type" value="Genomic_DNA"/>
</dbReference>
<keyword evidence="5 7" id="KW-1133">Transmembrane helix</keyword>
<gene>
    <name evidence="9" type="ORF">ENT08_03895</name>
</gene>
<keyword evidence="6 7" id="KW-0472">Membrane</keyword>
<dbReference type="InterPro" id="IPR029787">
    <property type="entry name" value="Nucleotide_cyclase"/>
</dbReference>
<dbReference type="PANTHER" id="PTHR43081">
    <property type="entry name" value="ADENYLATE CYCLASE, TERMINAL-DIFFERENTIATION SPECIFIC-RELATED"/>
    <property type="match status" value="1"/>
</dbReference>
<name>A0A7V4G7M5_9BACT</name>
<dbReference type="SUPFAM" id="SSF55073">
    <property type="entry name" value="Nucleotide cyclase"/>
    <property type="match status" value="1"/>
</dbReference>
<comment type="similarity">
    <text evidence="2">Belongs to the adenylyl cyclase class-3 family.</text>
</comment>
<dbReference type="Gene3D" id="3.30.70.1230">
    <property type="entry name" value="Nucleotide cyclase"/>
    <property type="match status" value="1"/>
</dbReference>
<dbReference type="GO" id="GO:0035556">
    <property type="term" value="P:intracellular signal transduction"/>
    <property type="evidence" value="ECO:0007669"/>
    <property type="project" value="InterPro"/>
</dbReference>
<dbReference type="PROSITE" id="PS50125">
    <property type="entry name" value="GUANYLATE_CYCLASE_2"/>
    <property type="match status" value="1"/>
</dbReference>
<keyword evidence="4 7" id="KW-0812">Transmembrane</keyword>
<evidence type="ECO:0000256" key="1">
    <source>
        <dbReference type="ARBA" id="ARBA00004196"/>
    </source>
</evidence>
<dbReference type="CDD" id="cd07302">
    <property type="entry name" value="CHD"/>
    <property type="match status" value="1"/>
</dbReference>
<sequence>MEESSSTPSRPKIFGPRLRSWWLALGVTLLMAFLSGLNFGQAVEHQVLDLWYRLRPAGPPPSDLLIVAIDEPSFQELKLPWPWPRRLQAQLVQRLAEAHARLIIFDVIFADATTPADDDALAQALKEAGNVILGETFDVVQDPRFSRRILVTPHQPLSQAAKGLGLTMVTPDADGVVRRFRTRLGGERALAAVALDLLRSSPAPALPLTGLINYVGPARSIDTVSFYQVIDAERPLPRERLKNRIVLVGRTLEASATPQSQADTFYTPYFGGGGQLMSGVEIHANIIHTLLTGTGGREVRGLRYVLLLGGISLLVSLLLGRWRPLGGLAVTLGVIFLIFLTSLGLFLQLHLWLPPVFLSGSLGLVYTGHVLGHYFMEAREKRWLRQAFARYVSPSVVETLSAHPERLELGGEEVEVTVLFADLEGFTHISETMSPQDLIRLLNEYFSPMTRIIMAHQGTLDKYIGDAIMALWGAPLALPDHAQRACRTALEMQAAMAELQGEWAKRGLPLLAARVGIHSGPVIAGNVGSRERFNYTVLGDTVNLASRLEGVNKVYGTRILLSQETWHRVKDDFWGREIDLVQVVGRVQPVALYELLGPLPAAGLPAWLKDYEAGRRAYLERRWEEASRAFEAVLACKPGDRPAQIFLERCRRFAAAPPPPEWQGVYVLPGK</sequence>
<dbReference type="InterPro" id="IPR050697">
    <property type="entry name" value="Adenylyl/Guanylyl_Cyclase_3/4"/>
</dbReference>
<evidence type="ECO:0000256" key="3">
    <source>
        <dbReference type="ARBA" id="ARBA00022475"/>
    </source>
</evidence>
<dbReference type="GO" id="GO:0006171">
    <property type="term" value="P:cAMP biosynthetic process"/>
    <property type="evidence" value="ECO:0007669"/>
    <property type="project" value="TreeGrafter"/>
</dbReference>
<protein>
    <submittedName>
        <fullName evidence="9">Adenylate/guanylate cyclase domain-containing protein</fullName>
    </submittedName>
</protein>
<comment type="subcellular location">
    <subcellularLocation>
        <location evidence="1">Cell envelope</location>
    </subcellularLocation>
</comment>
<dbReference type="InterPro" id="IPR007890">
    <property type="entry name" value="CHASE2"/>
</dbReference>
<evidence type="ECO:0000256" key="4">
    <source>
        <dbReference type="ARBA" id="ARBA00022692"/>
    </source>
</evidence>
<keyword evidence="3" id="KW-1003">Cell membrane</keyword>
<organism evidence="9">
    <name type="scientific">Desulfobacca acetoxidans</name>
    <dbReference type="NCBI Taxonomy" id="60893"/>
    <lineage>
        <taxon>Bacteria</taxon>
        <taxon>Pseudomonadati</taxon>
        <taxon>Thermodesulfobacteriota</taxon>
        <taxon>Desulfobaccia</taxon>
        <taxon>Desulfobaccales</taxon>
        <taxon>Desulfobaccaceae</taxon>
        <taxon>Desulfobacca</taxon>
    </lineage>
</organism>
<accession>A0A7V4G7M5</accession>
<comment type="caution">
    <text evidence="9">The sequence shown here is derived from an EMBL/GenBank/DDBJ whole genome shotgun (WGS) entry which is preliminary data.</text>
</comment>
<dbReference type="GO" id="GO:0030313">
    <property type="term" value="C:cell envelope"/>
    <property type="evidence" value="ECO:0007669"/>
    <property type="project" value="UniProtKB-SubCell"/>
</dbReference>
<dbReference type="Pfam" id="PF05226">
    <property type="entry name" value="CHASE2"/>
    <property type="match status" value="1"/>
</dbReference>
<dbReference type="SMART" id="SM00044">
    <property type="entry name" value="CYCc"/>
    <property type="match status" value="1"/>
</dbReference>
<evidence type="ECO:0000256" key="6">
    <source>
        <dbReference type="ARBA" id="ARBA00023136"/>
    </source>
</evidence>
<dbReference type="InterPro" id="IPR001054">
    <property type="entry name" value="A/G_cyclase"/>
</dbReference>
<evidence type="ECO:0000256" key="2">
    <source>
        <dbReference type="ARBA" id="ARBA00005381"/>
    </source>
</evidence>
<dbReference type="Pfam" id="PF00211">
    <property type="entry name" value="Guanylate_cyc"/>
    <property type="match status" value="1"/>
</dbReference>
<dbReference type="GO" id="GO:0004016">
    <property type="term" value="F:adenylate cyclase activity"/>
    <property type="evidence" value="ECO:0007669"/>
    <property type="project" value="UniProtKB-ARBA"/>
</dbReference>
<evidence type="ECO:0000313" key="9">
    <source>
        <dbReference type="EMBL" id="HGS04867.1"/>
    </source>
</evidence>
<feature type="transmembrane region" description="Helical" evidence="7">
    <location>
        <begin position="301"/>
        <end position="320"/>
    </location>
</feature>
<evidence type="ECO:0000256" key="7">
    <source>
        <dbReference type="SAM" id="Phobius"/>
    </source>
</evidence>
<evidence type="ECO:0000259" key="8">
    <source>
        <dbReference type="PROSITE" id="PS50125"/>
    </source>
</evidence>
<evidence type="ECO:0000256" key="5">
    <source>
        <dbReference type="ARBA" id="ARBA00022989"/>
    </source>
</evidence>
<dbReference type="PANTHER" id="PTHR43081:SF1">
    <property type="entry name" value="ADENYLATE CYCLASE, TERMINAL-DIFFERENTIATION SPECIFIC"/>
    <property type="match status" value="1"/>
</dbReference>
<feature type="transmembrane region" description="Helical" evidence="7">
    <location>
        <begin position="21"/>
        <end position="40"/>
    </location>
</feature>
<dbReference type="AlphaFoldDB" id="A0A7V4G7M5"/>
<feature type="transmembrane region" description="Helical" evidence="7">
    <location>
        <begin position="356"/>
        <end position="376"/>
    </location>
</feature>
<reference evidence="9" key="1">
    <citation type="journal article" date="2020" name="mSystems">
        <title>Genome- and Community-Level Interaction Insights into Carbon Utilization and Element Cycling Functions of Hydrothermarchaeota in Hydrothermal Sediment.</title>
        <authorList>
            <person name="Zhou Z."/>
            <person name="Liu Y."/>
            <person name="Xu W."/>
            <person name="Pan J."/>
            <person name="Luo Z.H."/>
            <person name="Li M."/>
        </authorList>
    </citation>
    <scope>NUCLEOTIDE SEQUENCE [LARGE SCALE GENOMIC DNA]</scope>
    <source>
        <strain evidence="9">SpSt-548</strain>
    </source>
</reference>